<proteinExistence type="predicted"/>
<sequence>MKKITPARLYLPKRYILAFRVIMLLVYWPLFYEAYGVISSGVADTGKFVYVFAQGEYFGYFGYLGRKLAFGLLFLWFGSLGVRDLKRADEDEKKAAVNNGNNANKEKIENKKEG</sequence>
<dbReference type="RefSeq" id="WP_248938776.1">
    <property type="nucleotide sequence ID" value="NZ_JAKIKS010000007.1"/>
</dbReference>
<reference evidence="2 3" key="1">
    <citation type="submission" date="2022-01" db="EMBL/GenBank/DDBJ databases">
        <title>Whole genome-based taxonomy of the Shewanellaceae.</title>
        <authorList>
            <person name="Martin-Rodriguez A.J."/>
        </authorList>
    </citation>
    <scope>NUCLEOTIDE SEQUENCE [LARGE SCALE GENOMIC DNA]</scope>
    <source>
        <strain evidence="2 3">DSM 17177</strain>
    </source>
</reference>
<dbReference type="EMBL" id="JAKIKS010000007">
    <property type="protein sequence ID" value="MCL1123488.1"/>
    <property type="molecule type" value="Genomic_DNA"/>
</dbReference>
<keyword evidence="1" id="KW-1133">Transmembrane helix</keyword>
<evidence type="ECO:0000256" key="1">
    <source>
        <dbReference type="SAM" id="Phobius"/>
    </source>
</evidence>
<accession>A0ABT0L725</accession>
<feature type="transmembrane region" description="Helical" evidence="1">
    <location>
        <begin position="58"/>
        <end position="77"/>
    </location>
</feature>
<keyword evidence="1" id="KW-0812">Transmembrane</keyword>
<feature type="transmembrane region" description="Helical" evidence="1">
    <location>
        <begin position="21"/>
        <end position="38"/>
    </location>
</feature>
<evidence type="ECO:0000313" key="3">
    <source>
        <dbReference type="Proteomes" id="UP001203423"/>
    </source>
</evidence>
<name>A0ABT0L725_9GAMM</name>
<organism evidence="2 3">
    <name type="scientific">Shewanella surugensis</name>
    <dbReference type="NCBI Taxonomy" id="212020"/>
    <lineage>
        <taxon>Bacteria</taxon>
        <taxon>Pseudomonadati</taxon>
        <taxon>Pseudomonadota</taxon>
        <taxon>Gammaproteobacteria</taxon>
        <taxon>Alteromonadales</taxon>
        <taxon>Shewanellaceae</taxon>
        <taxon>Shewanella</taxon>
    </lineage>
</organism>
<evidence type="ECO:0000313" key="2">
    <source>
        <dbReference type="EMBL" id="MCL1123488.1"/>
    </source>
</evidence>
<dbReference type="Proteomes" id="UP001203423">
    <property type="component" value="Unassembled WGS sequence"/>
</dbReference>
<keyword evidence="3" id="KW-1185">Reference proteome</keyword>
<gene>
    <name evidence="2" type="ORF">L2764_03065</name>
</gene>
<comment type="caution">
    <text evidence="2">The sequence shown here is derived from an EMBL/GenBank/DDBJ whole genome shotgun (WGS) entry which is preliminary data.</text>
</comment>
<protein>
    <submittedName>
        <fullName evidence="2">Uncharacterized protein</fullName>
    </submittedName>
</protein>
<keyword evidence="1" id="KW-0472">Membrane</keyword>